<dbReference type="RefSeq" id="YP_009818859.1">
    <property type="nucleotide sequence ID" value="NC_048144.1"/>
</dbReference>
<name>A0A3Q9RAB9_9CAUD</name>
<dbReference type="KEGG" id="vg:55010206"/>
<reference evidence="1 2" key="1">
    <citation type="submission" date="2018-12" db="EMBL/GenBank/DDBJ databases">
        <authorList>
            <person name="Lauer M.J."/>
            <person name="Adewumi O.M."/>
            <person name="Alachi P."/>
            <person name="Anderson S.J."/>
            <person name="Bakarey A.S."/>
            <person name="Beyer A.R."/>
            <person name="Biederman W.H."/>
            <person name="Bollivar D.W."/>
            <person name="Butela K.A."/>
            <person name="Byrum C.A."/>
            <person name="Caughron J.E."/>
            <person name="Coleman S.T."/>
            <person name="Collins D.P."/>
            <person name="Cresawn S.G."/>
            <person name="Dougan K.E."/>
            <person name="Duffy I."/>
            <person name="Eivazova E.R."/>
            <person name="Engstrom E.M."/>
            <person name="Fallest-Strobl P.C."/>
            <person name="Godde J.S."/>
            <person name="Gogarten J.P."/>
            <person name="Hammer B.W."/>
            <person name="Heller D.M."/>
            <person name="Lee J.S."/>
            <person name="Leonard J.E."/>
            <person name="Long J.A."/>
            <person name="Mastrapaolo M.D."/>
            <person name="Mathur V."/>
            <person name="Mesich B.L."/>
            <person name="Mitchell J.C."/>
            <person name="Moore R."/>
            <person name="Pandey S."/>
            <person name="Pollack M.J."/>
            <person name="Popolizio T.R."/>
            <person name="Porter M.L."/>
            <person name="Reid N.M."/>
            <person name="Salvitti L.R."/>
            <person name="Sayre B.L."/>
            <person name="Schrock T.A."/>
            <person name="Sconiers W.B."/>
            <person name="Sheehy R."/>
            <person name="Shows K.H."/>
            <person name="Sprangers S.A."/>
            <person name="Sprenkle A.B."/>
            <person name="Swerdlow S.J."/>
            <person name="Theoret J.R."/>
            <person name="Thompson K.M."/>
            <person name="Tibbetts T.J."/>
            <person name="Tigges M."/>
            <person name="Van A.R."/>
            <person name="Washington J.M."/>
            <person name="Windsor E.J."/>
            <person name="Wingfield D.L."/>
            <person name="Yoon E.J."/>
            <person name="Garlena R.A."/>
            <person name="Russell D.A."/>
            <person name="Pope W.H."/>
            <person name="Jacobs-Sera D."/>
            <person name="Hatfull G.F."/>
        </authorList>
    </citation>
    <scope>NUCLEOTIDE SEQUENCE [LARGE SCALE GENOMIC DNA]</scope>
</reference>
<proteinExistence type="predicted"/>
<dbReference type="EMBL" id="MK308637">
    <property type="protein sequence ID" value="AZV01734.1"/>
    <property type="molecule type" value="Genomic_DNA"/>
</dbReference>
<organism evidence="1 2">
    <name type="scientific">Microbacterium phage Schubert</name>
    <dbReference type="NCBI Taxonomy" id="2500787"/>
    <lineage>
        <taxon>Viruses</taxon>
        <taxon>Duplodnaviria</taxon>
        <taxon>Heunggongvirae</taxon>
        <taxon>Uroviricota</taxon>
        <taxon>Caudoviricetes</taxon>
        <taxon>Schubertvirus</taxon>
        <taxon>Schubertvirus schubert</taxon>
    </lineage>
</organism>
<dbReference type="GeneID" id="55010206"/>
<protein>
    <submittedName>
        <fullName evidence="1">Uncharacterized protein</fullName>
    </submittedName>
</protein>
<gene>
    <name evidence="1" type="primary">27</name>
    <name evidence="1" type="ORF">SEA_SCHUBERT_27</name>
</gene>
<dbReference type="Proteomes" id="UP000287712">
    <property type="component" value="Segment"/>
</dbReference>
<sequence length="132" mass="14898">MTNYYEIGGNFRWDGNLTNFTTYRIQNSGKRAYFSITYSEGYRGNSIIMANANSYWMLGIRRRNTSTIYWCMPYSSTGGTAQSHGWFLGGYSNLPAGEYAVSAKAYSSYPNGYTGNERIRFGGTLALNYPAR</sequence>
<accession>A0A3Q9RAB9</accession>
<evidence type="ECO:0000313" key="1">
    <source>
        <dbReference type="EMBL" id="AZV01734.1"/>
    </source>
</evidence>
<keyword evidence="2" id="KW-1185">Reference proteome</keyword>
<evidence type="ECO:0000313" key="2">
    <source>
        <dbReference type="Proteomes" id="UP000287712"/>
    </source>
</evidence>